<protein>
    <submittedName>
        <fullName evidence="2">Putative zinc-or iron-chelating protein</fullName>
    </submittedName>
</protein>
<name>A0A6M3MCW0_9ZZZZ</name>
<proteinExistence type="predicted"/>
<dbReference type="EMBL" id="MT143837">
    <property type="protein sequence ID" value="QJB03285.1"/>
    <property type="molecule type" value="Genomic_DNA"/>
</dbReference>
<evidence type="ECO:0000313" key="1">
    <source>
        <dbReference type="EMBL" id="QJA99829.1"/>
    </source>
</evidence>
<dbReference type="AlphaFoldDB" id="A0A6M3MCW0"/>
<accession>A0A6M3MCW0</accession>
<sequence>MFECVQCGKCCKDLDIIPTDEDVRRWIKEGRNDIIEWVYDAGDDLLHDYIFLHDLETGFCPFLLFNGTIYECNIHETKPEMCKNWPLSKGDKDNIKLCMESVGCLGKLKYGES</sequence>
<dbReference type="InterPro" id="IPR005358">
    <property type="entry name" value="Puta_zinc/iron-chelating_dom"/>
</dbReference>
<dbReference type="EMBL" id="MT143669">
    <property type="protein sequence ID" value="QJA99829.1"/>
    <property type="molecule type" value="Genomic_DNA"/>
</dbReference>
<dbReference type="Pfam" id="PF03692">
    <property type="entry name" value="CxxCxxCC"/>
    <property type="match status" value="1"/>
</dbReference>
<organism evidence="2">
    <name type="scientific">viral metagenome</name>
    <dbReference type="NCBI Taxonomy" id="1070528"/>
    <lineage>
        <taxon>unclassified sequences</taxon>
        <taxon>metagenomes</taxon>
        <taxon>organismal metagenomes</taxon>
    </lineage>
</organism>
<gene>
    <name evidence="1" type="ORF">MM171A00865_0019</name>
    <name evidence="2" type="ORF">MM171B00812_0008</name>
</gene>
<reference evidence="2" key="1">
    <citation type="submission" date="2020-03" db="EMBL/GenBank/DDBJ databases">
        <title>The deep terrestrial virosphere.</title>
        <authorList>
            <person name="Holmfeldt K."/>
            <person name="Nilsson E."/>
            <person name="Simone D."/>
            <person name="Lopez-Fernandez M."/>
            <person name="Wu X."/>
            <person name="de Brujin I."/>
            <person name="Lundin D."/>
            <person name="Andersson A."/>
            <person name="Bertilsson S."/>
            <person name="Dopson M."/>
        </authorList>
    </citation>
    <scope>NUCLEOTIDE SEQUENCE</scope>
    <source>
        <strain evidence="1">MM171A00865</strain>
        <strain evidence="2">MM171B00812</strain>
    </source>
</reference>
<evidence type="ECO:0000313" key="2">
    <source>
        <dbReference type="EMBL" id="QJB03285.1"/>
    </source>
</evidence>